<keyword evidence="2" id="KW-1185">Reference proteome</keyword>
<dbReference type="Proteomes" id="UP000298460">
    <property type="component" value="Unassembled WGS sequence"/>
</dbReference>
<dbReference type="AlphaFoldDB" id="A0A4Z0R6C1"/>
<reference evidence="1 2" key="1">
    <citation type="submission" date="2019-03" db="EMBL/GenBank/DDBJ databases">
        <title>Draft Genome Sequence of Desulfosporosinus fructosivorans Strain 63.6F, Isolated from Marine Sediment in the Baltic Sea.</title>
        <authorList>
            <person name="Hausmann B."/>
            <person name="Vandieken V."/>
            <person name="Pjevac P."/>
            <person name="Schreck K."/>
            <person name="Herbold C.W."/>
            <person name="Loy A."/>
        </authorList>
    </citation>
    <scope>NUCLEOTIDE SEQUENCE [LARGE SCALE GENOMIC DNA]</scope>
    <source>
        <strain evidence="1 2">63.6F</strain>
    </source>
</reference>
<dbReference type="OrthoDB" id="7068688at2"/>
<organism evidence="1 2">
    <name type="scientific">Desulfosporosinus fructosivorans</name>
    <dbReference type="NCBI Taxonomy" id="2018669"/>
    <lineage>
        <taxon>Bacteria</taxon>
        <taxon>Bacillati</taxon>
        <taxon>Bacillota</taxon>
        <taxon>Clostridia</taxon>
        <taxon>Eubacteriales</taxon>
        <taxon>Desulfitobacteriaceae</taxon>
        <taxon>Desulfosporosinus</taxon>
    </lineage>
</organism>
<protein>
    <recommendedName>
        <fullName evidence="3">Apea-like HEPN domain-containing protein</fullName>
    </recommendedName>
</protein>
<evidence type="ECO:0008006" key="3">
    <source>
        <dbReference type="Google" id="ProtNLM"/>
    </source>
</evidence>
<dbReference type="EMBL" id="SPQQ01000004">
    <property type="protein sequence ID" value="TGE37507.1"/>
    <property type="molecule type" value="Genomic_DNA"/>
</dbReference>
<evidence type="ECO:0000313" key="2">
    <source>
        <dbReference type="Proteomes" id="UP000298460"/>
    </source>
</evidence>
<proteinExistence type="predicted"/>
<name>A0A4Z0R6C1_9FIRM</name>
<dbReference type="RefSeq" id="WP_135547087.1">
    <property type="nucleotide sequence ID" value="NZ_SPQQ01000004.1"/>
</dbReference>
<gene>
    <name evidence="1" type="ORF">E4K67_12190</name>
</gene>
<evidence type="ECO:0000313" key="1">
    <source>
        <dbReference type="EMBL" id="TGE37507.1"/>
    </source>
</evidence>
<comment type="caution">
    <text evidence="1">The sequence shown here is derived from an EMBL/GenBank/DDBJ whole genome shotgun (WGS) entry which is preliminary data.</text>
</comment>
<sequence>MEENKKELIKRLCESWISAVYQEDGSIGIGGNSEKYRLLNNKIVFHELAFEETQAACIGLTHVLLLKGMNTIIDMDHLVYWSWMGEVLSSKDTGYFLPEEYSIQKLFEIVIRATLAGIRLPVHDRQEWEEQIRIGELTEFNTRELVTNKSRVQTYLVFPLLEAVIKKACFKYVDYSGKVVSNFSVIKKDGHKVDYVPSGRGKKACSSLRDLLCLLYNEVADSDLKTQITLVRKYISELDDQEDPFDLIYRWRNSSLHGETSYPTIGGTLLNLVLLIALAQIRQNFESVRAKVLDKVKWELQSHNYTKHRSPWSFYPPF</sequence>
<accession>A0A4Z0R6C1</accession>